<dbReference type="AlphaFoldDB" id="B8JG82"/>
<protein>
    <submittedName>
        <fullName evidence="12">DEAD/DEAH box helicase domain protein</fullName>
    </submittedName>
</protein>
<comment type="similarity">
    <text evidence="5 7">Belongs to the DEAD box helicase family.</text>
</comment>
<evidence type="ECO:0000259" key="10">
    <source>
        <dbReference type="PROSITE" id="PS51194"/>
    </source>
</evidence>
<dbReference type="Gene3D" id="3.40.50.300">
    <property type="entry name" value="P-loop containing nucleotide triphosphate hydrolases"/>
    <property type="match status" value="2"/>
</dbReference>
<accession>B8JG82</accession>
<dbReference type="InterPro" id="IPR000629">
    <property type="entry name" value="RNA-helicase_DEAD-box_CS"/>
</dbReference>
<evidence type="ECO:0000256" key="2">
    <source>
        <dbReference type="ARBA" id="ARBA00022801"/>
    </source>
</evidence>
<dbReference type="SMART" id="SM00490">
    <property type="entry name" value="HELICc"/>
    <property type="match status" value="1"/>
</dbReference>
<dbReference type="InterPro" id="IPR014014">
    <property type="entry name" value="RNA_helicase_DEAD_Q_motif"/>
</dbReference>
<reference evidence="12" key="1">
    <citation type="submission" date="2009-01" db="EMBL/GenBank/DDBJ databases">
        <title>Complete sequence of Anaeromyxobacter dehalogenans 2CP-1.</title>
        <authorList>
            <consortium name="US DOE Joint Genome Institute"/>
            <person name="Lucas S."/>
            <person name="Copeland A."/>
            <person name="Lapidus A."/>
            <person name="Glavina del Rio T."/>
            <person name="Dalin E."/>
            <person name="Tice H."/>
            <person name="Bruce D."/>
            <person name="Goodwin L."/>
            <person name="Pitluck S."/>
            <person name="Saunders E."/>
            <person name="Brettin T."/>
            <person name="Detter J.C."/>
            <person name="Han C."/>
            <person name="Larimer F."/>
            <person name="Land M."/>
            <person name="Hauser L."/>
            <person name="Kyrpides N."/>
            <person name="Ovchinnikova G."/>
            <person name="Beliaev A.S."/>
            <person name="Richardson P."/>
        </authorList>
    </citation>
    <scope>NUCLEOTIDE SEQUENCE</scope>
    <source>
        <strain evidence="12">2CP-1</strain>
    </source>
</reference>
<evidence type="ECO:0000256" key="7">
    <source>
        <dbReference type="RuleBase" id="RU000492"/>
    </source>
</evidence>
<dbReference type="PROSITE" id="PS51195">
    <property type="entry name" value="Q_MOTIF"/>
    <property type="match status" value="1"/>
</dbReference>
<evidence type="ECO:0000259" key="9">
    <source>
        <dbReference type="PROSITE" id="PS51192"/>
    </source>
</evidence>
<dbReference type="Proteomes" id="UP000007089">
    <property type="component" value="Chromosome"/>
</dbReference>
<keyword evidence="13" id="KW-1185">Reference proteome</keyword>
<evidence type="ECO:0000259" key="11">
    <source>
        <dbReference type="PROSITE" id="PS51195"/>
    </source>
</evidence>
<keyword evidence="3 7" id="KW-0347">Helicase</keyword>
<dbReference type="KEGG" id="acp:A2cp1_3150"/>
<dbReference type="GO" id="GO:0005524">
    <property type="term" value="F:ATP binding"/>
    <property type="evidence" value="ECO:0007669"/>
    <property type="project" value="UniProtKB-KW"/>
</dbReference>
<evidence type="ECO:0000256" key="6">
    <source>
        <dbReference type="PROSITE-ProRule" id="PRU00552"/>
    </source>
</evidence>
<dbReference type="PANTHER" id="PTHR47959">
    <property type="entry name" value="ATP-DEPENDENT RNA HELICASE RHLE-RELATED"/>
    <property type="match status" value="1"/>
</dbReference>
<dbReference type="InterPro" id="IPR027417">
    <property type="entry name" value="P-loop_NTPase"/>
</dbReference>
<dbReference type="CDD" id="cd18787">
    <property type="entry name" value="SF2_C_DEAD"/>
    <property type="match status" value="1"/>
</dbReference>
<feature type="compositionally biased region" description="Low complexity" evidence="8">
    <location>
        <begin position="443"/>
        <end position="474"/>
    </location>
</feature>
<dbReference type="GO" id="GO:0016787">
    <property type="term" value="F:hydrolase activity"/>
    <property type="evidence" value="ECO:0007669"/>
    <property type="project" value="UniProtKB-KW"/>
</dbReference>
<dbReference type="SMART" id="SM00487">
    <property type="entry name" value="DEXDc"/>
    <property type="match status" value="1"/>
</dbReference>
<dbReference type="HOGENOM" id="CLU_003041_28_3_7"/>
<dbReference type="GO" id="GO:0005829">
    <property type="term" value="C:cytosol"/>
    <property type="evidence" value="ECO:0007669"/>
    <property type="project" value="TreeGrafter"/>
</dbReference>
<feature type="domain" description="Helicase ATP-binding" evidence="9">
    <location>
        <begin position="46"/>
        <end position="228"/>
    </location>
</feature>
<dbReference type="InterPro" id="IPR050079">
    <property type="entry name" value="DEAD_box_RNA_helicase"/>
</dbReference>
<evidence type="ECO:0000256" key="1">
    <source>
        <dbReference type="ARBA" id="ARBA00022741"/>
    </source>
</evidence>
<dbReference type="RefSeq" id="WP_012634205.1">
    <property type="nucleotide sequence ID" value="NC_011891.1"/>
</dbReference>
<evidence type="ECO:0000313" key="12">
    <source>
        <dbReference type="EMBL" id="ACL66485.1"/>
    </source>
</evidence>
<dbReference type="Pfam" id="PF00270">
    <property type="entry name" value="DEAD"/>
    <property type="match status" value="1"/>
</dbReference>
<dbReference type="PROSITE" id="PS51192">
    <property type="entry name" value="HELICASE_ATP_BIND_1"/>
    <property type="match status" value="1"/>
</dbReference>
<feature type="domain" description="DEAD-box RNA helicase Q" evidence="11">
    <location>
        <begin position="15"/>
        <end position="43"/>
    </location>
</feature>
<dbReference type="PROSITE" id="PS51194">
    <property type="entry name" value="HELICASE_CTER"/>
    <property type="match status" value="1"/>
</dbReference>
<sequence length="488" mass="52344">MRGDGRKAMVPRLSPTFADLNLSEKTLQALERAGFEHPTPIQAQAIPPALGGRDVIGAAATGTGKTAAFLLPIIERLGGGAPAPKDRPAAAHGKPGPRALVLAPTRELAVQIAGELDRFGRGRHVRGALVIGGVGMGAQSAALRDHEVIVATPGRLVDHLQQGTARLDGLEVLVLDEADRMLDMGFAPQLKRILARVPKVRQTLLFSATMAGEVAEFARAHLRDPVRVEVARSGTLAERAEQRVFLPEQREKLPLLMALLEEDDLSTLVFTRTKRRADKVAKALQRAGHKVARIHADRSQAQRRMALEGFRDGQYRVLVATDIAARGIDVAEIGHVVNFDLPHVPEDYVHRVGRTARMAASGRASAFASPEELDLLRDIERLTRAPIPRAEVPREHATFQAELQRADAAQANPGPGARPAGMNRNRRRAAAHRDRLAGGKGAEGAATAGERATRAQPAASAPRRSAPAAAGAGSKPRRVGSWGPKKRR</sequence>
<dbReference type="CDD" id="cd00268">
    <property type="entry name" value="DEADc"/>
    <property type="match status" value="1"/>
</dbReference>
<dbReference type="SUPFAM" id="SSF52540">
    <property type="entry name" value="P-loop containing nucleoside triphosphate hydrolases"/>
    <property type="match status" value="1"/>
</dbReference>
<keyword evidence="2 7" id="KW-0378">Hydrolase</keyword>
<organism evidence="12 13">
    <name type="scientific">Anaeromyxobacter dehalogenans (strain ATCC BAA-258 / DSM 21875 / 2CP-1)</name>
    <dbReference type="NCBI Taxonomy" id="455488"/>
    <lineage>
        <taxon>Bacteria</taxon>
        <taxon>Pseudomonadati</taxon>
        <taxon>Myxococcota</taxon>
        <taxon>Myxococcia</taxon>
        <taxon>Myxococcales</taxon>
        <taxon>Cystobacterineae</taxon>
        <taxon>Anaeromyxobacteraceae</taxon>
        <taxon>Anaeromyxobacter</taxon>
    </lineage>
</organism>
<dbReference type="InterPro" id="IPR001650">
    <property type="entry name" value="Helicase_C-like"/>
</dbReference>
<dbReference type="InterPro" id="IPR014001">
    <property type="entry name" value="Helicase_ATP-bd"/>
</dbReference>
<feature type="domain" description="Helicase C-terminal" evidence="10">
    <location>
        <begin position="252"/>
        <end position="400"/>
    </location>
</feature>
<evidence type="ECO:0000256" key="8">
    <source>
        <dbReference type="SAM" id="MobiDB-lite"/>
    </source>
</evidence>
<dbReference type="GO" id="GO:0003724">
    <property type="term" value="F:RNA helicase activity"/>
    <property type="evidence" value="ECO:0007669"/>
    <property type="project" value="InterPro"/>
</dbReference>
<dbReference type="PROSITE" id="PS00039">
    <property type="entry name" value="DEAD_ATP_HELICASE"/>
    <property type="match status" value="1"/>
</dbReference>
<dbReference type="GO" id="GO:0003676">
    <property type="term" value="F:nucleic acid binding"/>
    <property type="evidence" value="ECO:0007669"/>
    <property type="project" value="InterPro"/>
</dbReference>
<keyword evidence="4 7" id="KW-0067">ATP-binding</keyword>
<evidence type="ECO:0000256" key="3">
    <source>
        <dbReference type="ARBA" id="ARBA00022806"/>
    </source>
</evidence>
<proteinExistence type="inferred from homology"/>
<dbReference type="InterPro" id="IPR011545">
    <property type="entry name" value="DEAD/DEAH_box_helicase_dom"/>
</dbReference>
<feature type="short sequence motif" description="Q motif" evidence="6">
    <location>
        <begin position="15"/>
        <end position="43"/>
    </location>
</feature>
<evidence type="ECO:0000256" key="4">
    <source>
        <dbReference type="ARBA" id="ARBA00022840"/>
    </source>
</evidence>
<evidence type="ECO:0000313" key="13">
    <source>
        <dbReference type="Proteomes" id="UP000007089"/>
    </source>
</evidence>
<feature type="region of interest" description="Disordered" evidence="8">
    <location>
        <begin position="406"/>
        <end position="488"/>
    </location>
</feature>
<dbReference type="PANTHER" id="PTHR47959:SF13">
    <property type="entry name" value="ATP-DEPENDENT RNA HELICASE RHLE"/>
    <property type="match status" value="1"/>
</dbReference>
<keyword evidence="1 7" id="KW-0547">Nucleotide-binding</keyword>
<dbReference type="EMBL" id="CP001359">
    <property type="protein sequence ID" value="ACL66485.1"/>
    <property type="molecule type" value="Genomic_DNA"/>
</dbReference>
<dbReference type="Pfam" id="PF00271">
    <property type="entry name" value="Helicase_C"/>
    <property type="match status" value="1"/>
</dbReference>
<evidence type="ECO:0000256" key="5">
    <source>
        <dbReference type="ARBA" id="ARBA00038437"/>
    </source>
</evidence>
<dbReference type="InterPro" id="IPR044742">
    <property type="entry name" value="DEAD/DEAH_RhlB"/>
</dbReference>
<name>B8JG82_ANAD2</name>
<gene>
    <name evidence="12" type="ordered locus">A2cp1_3150</name>
</gene>